<dbReference type="HAMAP" id="MF_00911">
    <property type="entry name" value="FtsQ_subfam"/>
    <property type="match status" value="1"/>
</dbReference>
<comment type="function">
    <text evidence="9">Essential cell division protein.</text>
</comment>
<dbReference type="GO" id="GO:0043093">
    <property type="term" value="P:FtsZ-dependent cytokinesis"/>
    <property type="evidence" value="ECO:0007669"/>
    <property type="project" value="UniProtKB-UniRule"/>
</dbReference>
<proteinExistence type="inferred from homology"/>
<evidence type="ECO:0000256" key="7">
    <source>
        <dbReference type="ARBA" id="ARBA00023136"/>
    </source>
</evidence>
<protein>
    <recommendedName>
        <fullName evidence="9">Cell division protein FtsQ</fullName>
    </recommendedName>
</protein>
<reference evidence="11 12" key="1">
    <citation type="submission" date="2019-12" db="EMBL/GenBank/DDBJ databases">
        <title>Strain KN286 was isolated from seawater, which was collected from Caroline Seamount in the tropical western Pacific.</title>
        <authorList>
            <person name="Wang Q."/>
        </authorList>
    </citation>
    <scope>NUCLEOTIDE SEQUENCE [LARGE SCALE GENOMIC DNA]</scope>
    <source>
        <strain evidence="11 12">KN286</strain>
    </source>
</reference>
<evidence type="ECO:0000259" key="10">
    <source>
        <dbReference type="PROSITE" id="PS51779"/>
    </source>
</evidence>
<accession>A0A6B0TLL5</accession>
<dbReference type="Gene3D" id="3.40.50.11690">
    <property type="entry name" value="Cell division protein FtsQ/DivIB"/>
    <property type="match status" value="1"/>
</dbReference>
<keyword evidence="6 9" id="KW-1133">Transmembrane helix</keyword>
<keyword evidence="8 9" id="KW-0131">Cell cycle</keyword>
<evidence type="ECO:0000256" key="9">
    <source>
        <dbReference type="HAMAP-Rule" id="MF_00911"/>
    </source>
</evidence>
<keyword evidence="12" id="KW-1185">Reference proteome</keyword>
<comment type="caution">
    <text evidence="11">The sequence shown here is derived from an EMBL/GenBank/DDBJ whole genome shotgun (WGS) entry which is preliminary data.</text>
</comment>
<dbReference type="PANTHER" id="PTHR35851:SF1">
    <property type="entry name" value="CELL DIVISION PROTEIN FTSQ"/>
    <property type="match status" value="1"/>
</dbReference>
<dbReference type="RefSeq" id="WP_160853900.1">
    <property type="nucleotide sequence ID" value="NZ_WUWG01000003.1"/>
</dbReference>
<organism evidence="11 12">
    <name type="scientific">Oceanomicrobium pacificus</name>
    <dbReference type="NCBI Taxonomy" id="2692916"/>
    <lineage>
        <taxon>Bacteria</taxon>
        <taxon>Pseudomonadati</taxon>
        <taxon>Pseudomonadota</taxon>
        <taxon>Alphaproteobacteria</taxon>
        <taxon>Rhodobacterales</taxon>
        <taxon>Paracoccaceae</taxon>
        <taxon>Oceanomicrobium</taxon>
    </lineage>
</organism>
<comment type="similarity">
    <text evidence="9">Belongs to the FtsQ/DivIB family. FtsQ subfamily.</text>
</comment>
<dbReference type="PANTHER" id="PTHR35851">
    <property type="entry name" value="CELL DIVISION PROTEIN FTSQ"/>
    <property type="match status" value="1"/>
</dbReference>
<keyword evidence="4 9" id="KW-0132">Cell division</keyword>
<evidence type="ECO:0000313" key="11">
    <source>
        <dbReference type="EMBL" id="MXU65430.1"/>
    </source>
</evidence>
<evidence type="ECO:0000313" key="12">
    <source>
        <dbReference type="Proteomes" id="UP000436016"/>
    </source>
</evidence>
<dbReference type="Pfam" id="PF03799">
    <property type="entry name" value="FtsQ_DivIB_C"/>
    <property type="match status" value="1"/>
</dbReference>
<keyword evidence="5 9" id="KW-0812">Transmembrane</keyword>
<dbReference type="PROSITE" id="PS51779">
    <property type="entry name" value="POTRA"/>
    <property type="match status" value="1"/>
</dbReference>
<evidence type="ECO:0000256" key="6">
    <source>
        <dbReference type="ARBA" id="ARBA00022989"/>
    </source>
</evidence>
<evidence type="ECO:0000256" key="4">
    <source>
        <dbReference type="ARBA" id="ARBA00022618"/>
    </source>
</evidence>
<keyword evidence="7 9" id="KW-0472">Membrane</keyword>
<dbReference type="GO" id="GO:0005886">
    <property type="term" value="C:plasma membrane"/>
    <property type="evidence" value="ECO:0007669"/>
    <property type="project" value="UniProtKB-SubCell"/>
</dbReference>
<keyword evidence="3 9" id="KW-0997">Cell inner membrane</keyword>
<dbReference type="InterPro" id="IPR026579">
    <property type="entry name" value="FtsQ"/>
</dbReference>
<evidence type="ECO:0000256" key="3">
    <source>
        <dbReference type="ARBA" id="ARBA00022519"/>
    </source>
</evidence>
<evidence type="ECO:0000256" key="2">
    <source>
        <dbReference type="ARBA" id="ARBA00022475"/>
    </source>
</evidence>
<gene>
    <name evidence="9" type="primary">ftsQ</name>
    <name evidence="11" type="ORF">GSH16_08215</name>
</gene>
<dbReference type="EMBL" id="WUWG01000003">
    <property type="protein sequence ID" value="MXU65430.1"/>
    <property type="molecule type" value="Genomic_DNA"/>
</dbReference>
<comment type="subcellular location">
    <subcellularLocation>
        <location evidence="9">Cell inner membrane</location>
        <topology evidence="9">Single-pass type II membrane protein</topology>
    </subcellularLocation>
    <subcellularLocation>
        <location evidence="1">Membrane</location>
    </subcellularLocation>
    <text evidence="9">Localizes to the division septum.</text>
</comment>
<dbReference type="Proteomes" id="UP000436016">
    <property type="component" value="Unassembled WGS sequence"/>
</dbReference>
<keyword evidence="2 9" id="KW-1003">Cell membrane</keyword>
<feature type="domain" description="POTRA" evidence="10">
    <location>
        <begin position="75"/>
        <end position="143"/>
    </location>
</feature>
<dbReference type="AlphaFoldDB" id="A0A6B0TLL5"/>
<sequence length="290" mass="32477">MLPMKQRHNPAPSRLKYRLERLWLRPGVRFMALRGLPMAVIACAGLLLFSDAELRARIDAAVADMRDQIAARPELAVRSLKVTGASPRLLLRVKQVADLDLPASSLDLDVAALRVRVVNLPAVEDADVRLTTGGTLEIGIVERIPVAVWRNEEGLFLVDRHGQAVARLNQRTDRPDLPLIVGEAANDMVPEALTIMRLAEGIDDRVRGLQRVGARRWDLVLDRNQVIRLPETEPGPALNRVMALHQAEDLLERDVRVVDMRDGERPVLRLSIDAVEELRRLRTEMQGEDA</sequence>
<dbReference type="InterPro" id="IPR045335">
    <property type="entry name" value="FtsQ_C_sf"/>
</dbReference>
<dbReference type="GO" id="GO:0090529">
    <property type="term" value="P:cell septum assembly"/>
    <property type="evidence" value="ECO:0007669"/>
    <property type="project" value="InterPro"/>
</dbReference>
<dbReference type="InterPro" id="IPR034746">
    <property type="entry name" value="POTRA"/>
</dbReference>
<evidence type="ECO:0000256" key="1">
    <source>
        <dbReference type="ARBA" id="ARBA00004370"/>
    </source>
</evidence>
<dbReference type="InterPro" id="IPR005548">
    <property type="entry name" value="Cell_div_FtsQ/DivIB_C"/>
</dbReference>
<evidence type="ECO:0000256" key="8">
    <source>
        <dbReference type="ARBA" id="ARBA00023306"/>
    </source>
</evidence>
<name>A0A6B0TLL5_9RHOB</name>
<dbReference type="GO" id="GO:0032153">
    <property type="term" value="C:cell division site"/>
    <property type="evidence" value="ECO:0007669"/>
    <property type="project" value="UniProtKB-UniRule"/>
</dbReference>
<evidence type="ECO:0000256" key="5">
    <source>
        <dbReference type="ARBA" id="ARBA00022692"/>
    </source>
</evidence>